<keyword evidence="2 8" id="KW-0732">Signal</keyword>
<keyword evidence="4" id="KW-0564">Palmitate</keyword>
<evidence type="ECO:0000256" key="2">
    <source>
        <dbReference type="ARBA" id="ARBA00022729"/>
    </source>
</evidence>
<name>A0A2A3YKB7_9MICO</name>
<dbReference type="Proteomes" id="UP000218598">
    <property type="component" value="Unassembled WGS sequence"/>
</dbReference>
<comment type="subcellular location">
    <subcellularLocation>
        <location evidence="1">Membrane</location>
        <topology evidence="1">Lipid-anchor</topology>
    </subcellularLocation>
</comment>
<evidence type="ECO:0000256" key="5">
    <source>
        <dbReference type="ARBA" id="ARBA00023288"/>
    </source>
</evidence>
<accession>A0A2A3YKB7</accession>
<dbReference type="GeneID" id="95327500"/>
<feature type="lipid moiety-binding region" description="S-diacylglycerol cysteine" evidence="7">
    <location>
        <position position="28"/>
    </location>
</feature>
<dbReference type="CDD" id="cd13597">
    <property type="entry name" value="PBP2_lipoprotein_Tp32"/>
    <property type="match status" value="1"/>
</dbReference>
<evidence type="ECO:0000256" key="6">
    <source>
        <dbReference type="PIRNR" id="PIRNR002854"/>
    </source>
</evidence>
<evidence type="ECO:0000256" key="7">
    <source>
        <dbReference type="PIRSR" id="PIRSR002854-1"/>
    </source>
</evidence>
<evidence type="ECO:0000313" key="10">
    <source>
        <dbReference type="Proteomes" id="UP000218598"/>
    </source>
</evidence>
<sequence length="284" mass="30149">MSVSSAFPRRTLFALSGTGLGALALAACGAGGPEGPEEEDGVTTIEVGASPSPHGDILQFVQDNLAADAGLSLNITPYTDYQLPNTALNDGDLDANFYQTPNFLESQVEEKGYEFHGFDGVHIEPMGLYSETITSLDELEDGDEIAISNDPANRGRGLSLLADNDVITLAEGVDPVDVTTGDIEDNPKNLTFTEIEAAQIPRTLSDFAAGVVNGNYALEAGLKPSEEAIVLEQGEDSPYSNMLVCREADKDNAGIVKLDELLHSDEVKAFIEETYTDGSVIPAF</sequence>
<dbReference type="Pfam" id="PF03180">
    <property type="entry name" value="Lipoprotein_9"/>
    <property type="match status" value="1"/>
</dbReference>
<dbReference type="AlphaFoldDB" id="A0A2A3YKB7"/>
<feature type="chain" id="PRO_5012584927" description="Lipoprotein" evidence="8">
    <location>
        <begin position="27"/>
        <end position="284"/>
    </location>
</feature>
<dbReference type="PANTHER" id="PTHR30429">
    <property type="entry name" value="D-METHIONINE-BINDING LIPOPROTEIN METQ"/>
    <property type="match status" value="1"/>
</dbReference>
<evidence type="ECO:0000256" key="1">
    <source>
        <dbReference type="ARBA" id="ARBA00004635"/>
    </source>
</evidence>
<keyword evidence="3" id="KW-0472">Membrane</keyword>
<feature type="signal peptide" evidence="8">
    <location>
        <begin position="1"/>
        <end position="26"/>
    </location>
</feature>
<evidence type="ECO:0000256" key="8">
    <source>
        <dbReference type="SAM" id="SignalP"/>
    </source>
</evidence>
<protein>
    <recommendedName>
        <fullName evidence="6">Lipoprotein</fullName>
    </recommendedName>
</protein>
<evidence type="ECO:0000256" key="4">
    <source>
        <dbReference type="ARBA" id="ARBA00023139"/>
    </source>
</evidence>
<dbReference type="EMBL" id="NRGR01000012">
    <property type="protein sequence ID" value="PCC39796.1"/>
    <property type="molecule type" value="Genomic_DNA"/>
</dbReference>
<dbReference type="InterPro" id="IPR004872">
    <property type="entry name" value="Lipoprotein_NlpA"/>
</dbReference>
<dbReference type="PANTHER" id="PTHR30429:SF0">
    <property type="entry name" value="METHIONINE-BINDING LIPOPROTEIN METQ"/>
    <property type="match status" value="1"/>
</dbReference>
<dbReference type="Gene3D" id="3.40.190.10">
    <property type="entry name" value="Periplasmic binding protein-like II"/>
    <property type="match status" value="2"/>
</dbReference>
<keyword evidence="10" id="KW-1185">Reference proteome</keyword>
<reference evidence="9 10" key="1">
    <citation type="journal article" date="2017" name="Elife">
        <title>Extensive horizontal gene transfer in cheese-associated bacteria.</title>
        <authorList>
            <person name="Bonham K.S."/>
            <person name="Wolfe B.E."/>
            <person name="Dutton R.J."/>
        </authorList>
    </citation>
    <scope>NUCLEOTIDE SEQUENCE [LARGE SCALE GENOMIC DNA]</scope>
    <source>
        <strain evidence="9 10">341_9</strain>
    </source>
</reference>
<evidence type="ECO:0000313" key="9">
    <source>
        <dbReference type="EMBL" id="PCC39796.1"/>
    </source>
</evidence>
<keyword evidence="5 6" id="KW-0449">Lipoprotein</keyword>
<evidence type="ECO:0000256" key="3">
    <source>
        <dbReference type="ARBA" id="ARBA00023136"/>
    </source>
</evidence>
<dbReference type="OrthoDB" id="9812878at2"/>
<dbReference type="RefSeq" id="WP_096165044.1">
    <property type="nucleotide sequence ID" value="NZ_BAAAIQ010000025.1"/>
</dbReference>
<dbReference type="GO" id="GO:0016020">
    <property type="term" value="C:membrane"/>
    <property type="evidence" value="ECO:0007669"/>
    <property type="project" value="UniProtKB-SubCell"/>
</dbReference>
<proteinExistence type="inferred from homology"/>
<comment type="similarity">
    <text evidence="6">Belongs to the nlpA lipoprotein family.</text>
</comment>
<comment type="caution">
    <text evidence="9">The sequence shown here is derived from an EMBL/GenBank/DDBJ whole genome shotgun (WGS) entry which is preliminary data.</text>
</comment>
<gene>
    <name evidence="9" type="ORF">CIK66_07435</name>
</gene>
<dbReference type="PIRSF" id="PIRSF002854">
    <property type="entry name" value="MetQ"/>
    <property type="match status" value="1"/>
</dbReference>
<dbReference type="SUPFAM" id="SSF53850">
    <property type="entry name" value="Periplasmic binding protein-like II"/>
    <property type="match status" value="1"/>
</dbReference>
<organism evidence="9 10">
    <name type="scientific">Brachybacterium alimentarium</name>
    <dbReference type="NCBI Taxonomy" id="47845"/>
    <lineage>
        <taxon>Bacteria</taxon>
        <taxon>Bacillati</taxon>
        <taxon>Actinomycetota</taxon>
        <taxon>Actinomycetes</taxon>
        <taxon>Micrococcales</taxon>
        <taxon>Dermabacteraceae</taxon>
        <taxon>Brachybacterium</taxon>
    </lineage>
</organism>